<feature type="compositionally biased region" description="Polar residues" evidence="1">
    <location>
        <begin position="350"/>
        <end position="359"/>
    </location>
</feature>
<dbReference type="AlphaFoldDB" id="A0A919P838"/>
<feature type="compositionally biased region" description="Basic and acidic residues" evidence="1">
    <location>
        <begin position="1"/>
        <end position="10"/>
    </location>
</feature>
<sequence length="359" mass="37534">MGQARSHGDVDVDAVGRSNGPDRPERAQPAAGTGSAGLAALQRTAGNRAVAGLLGARDPRPAGEGARWGRETPRARPETLFGQRRDVQRYTTTDSVLANVASLVGAGGAAGSLVGAVTFDSSAFNAAVGKALVITKDAAELTIDAQTYTASGTVKASGPKASVGNYEIGFLQTVYESSRNFYYEPTGHTPGLLATIAPSIFGERKKQSDTCTVLPVRDGDAGKRPWYGMETVLPFDKTDPSTKNTSMQDTPGSHNPWTLGAGVDKQHLVKTDGRDRFRSWLAVKEKSTTNAIMLNYADWLVDYGTTIAFNAASPAASVVTPTATSGAKVTGTGDGSGGQWPLHGDPVANDVTTMTDANW</sequence>
<feature type="compositionally biased region" description="Polar residues" evidence="1">
    <location>
        <begin position="241"/>
        <end position="256"/>
    </location>
</feature>
<feature type="compositionally biased region" description="Low complexity" evidence="1">
    <location>
        <begin position="30"/>
        <end position="41"/>
    </location>
</feature>
<dbReference type="EMBL" id="BONK01000015">
    <property type="protein sequence ID" value="GIG23014.1"/>
    <property type="molecule type" value="Genomic_DNA"/>
</dbReference>
<gene>
    <name evidence="2" type="ORF">Cch01nite_37380</name>
</gene>
<name>A0A919P838_9CELL</name>
<dbReference type="RefSeq" id="WP_203758027.1">
    <property type="nucleotide sequence ID" value="NZ_BONK01000015.1"/>
</dbReference>
<accession>A0A919P838</accession>
<feature type="compositionally biased region" description="Basic and acidic residues" evidence="1">
    <location>
        <begin position="57"/>
        <end position="82"/>
    </location>
</feature>
<organism evidence="2 3">
    <name type="scientific">Cellulomonas chitinilytica</name>
    <dbReference type="NCBI Taxonomy" id="398759"/>
    <lineage>
        <taxon>Bacteria</taxon>
        <taxon>Bacillati</taxon>
        <taxon>Actinomycetota</taxon>
        <taxon>Actinomycetes</taxon>
        <taxon>Micrococcales</taxon>
        <taxon>Cellulomonadaceae</taxon>
        <taxon>Cellulomonas</taxon>
    </lineage>
</organism>
<evidence type="ECO:0000313" key="2">
    <source>
        <dbReference type="EMBL" id="GIG23014.1"/>
    </source>
</evidence>
<keyword evidence="3" id="KW-1185">Reference proteome</keyword>
<comment type="caution">
    <text evidence="2">The sequence shown here is derived from an EMBL/GenBank/DDBJ whole genome shotgun (WGS) entry which is preliminary data.</text>
</comment>
<feature type="region of interest" description="Disordered" evidence="1">
    <location>
        <begin position="54"/>
        <end position="82"/>
    </location>
</feature>
<proteinExistence type="predicted"/>
<feature type="region of interest" description="Disordered" evidence="1">
    <location>
        <begin position="233"/>
        <end position="260"/>
    </location>
</feature>
<reference evidence="2" key="1">
    <citation type="submission" date="2021-01" db="EMBL/GenBank/DDBJ databases">
        <title>Whole genome shotgun sequence of Cellulomonas chitinilytica NBRC 110799.</title>
        <authorList>
            <person name="Komaki H."/>
            <person name="Tamura T."/>
        </authorList>
    </citation>
    <scope>NUCLEOTIDE SEQUENCE</scope>
    <source>
        <strain evidence="2">NBRC 110799</strain>
    </source>
</reference>
<feature type="region of interest" description="Disordered" evidence="1">
    <location>
        <begin position="1"/>
        <end position="41"/>
    </location>
</feature>
<feature type="region of interest" description="Disordered" evidence="1">
    <location>
        <begin position="329"/>
        <end position="359"/>
    </location>
</feature>
<protein>
    <submittedName>
        <fullName evidence="2">Uncharacterized protein</fullName>
    </submittedName>
</protein>
<dbReference type="Proteomes" id="UP000632740">
    <property type="component" value="Unassembled WGS sequence"/>
</dbReference>
<evidence type="ECO:0000256" key="1">
    <source>
        <dbReference type="SAM" id="MobiDB-lite"/>
    </source>
</evidence>
<evidence type="ECO:0000313" key="3">
    <source>
        <dbReference type="Proteomes" id="UP000632740"/>
    </source>
</evidence>